<feature type="region of interest" description="Disordered" evidence="1">
    <location>
        <begin position="1"/>
        <end position="54"/>
    </location>
</feature>
<evidence type="ECO:0000313" key="2">
    <source>
        <dbReference type="EMBL" id="SDP19897.1"/>
    </source>
</evidence>
<organism evidence="2 3">
    <name type="scientific">Pseudomonas arsenicoxydans</name>
    <dbReference type="NCBI Taxonomy" id="702115"/>
    <lineage>
        <taxon>Bacteria</taxon>
        <taxon>Pseudomonadati</taxon>
        <taxon>Pseudomonadota</taxon>
        <taxon>Gammaproteobacteria</taxon>
        <taxon>Pseudomonadales</taxon>
        <taxon>Pseudomonadaceae</taxon>
        <taxon>Pseudomonas</taxon>
    </lineage>
</organism>
<name>A0A1H0QRB0_9PSED</name>
<evidence type="ECO:0000256" key="1">
    <source>
        <dbReference type="SAM" id="MobiDB-lite"/>
    </source>
</evidence>
<dbReference type="AlphaFoldDB" id="A0A1H0QRB0"/>
<dbReference type="Proteomes" id="UP000198827">
    <property type="component" value="Chromosome I"/>
</dbReference>
<evidence type="ECO:0000313" key="3">
    <source>
        <dbReference type="Proteomes" id="UP000198827"/>
    </source>
</evidence>
<proteinExistence type="predicted"/>
<gene>
    <name evidence="2" type="ORF">SAMN04489798_4989</name>
</gene>
<feature type="compositionally biased region" description="Polar residues" evidence="1">
    <location>
        <begin position="1"/>
        <end position="15"/>
    </location>
</feature>
<sequence length="78" mass="8104">MTSAINGSTHTTLPQTAAIKPQKPPVVQVDSDSDHDGSKPGEVEQSKATSGSVGTRINTTAYPIVGVCPQGIGNIRRF</sequence>
<accession>A0A1H0QRB0</accession>
<reference evidence="2 3" key="1">
    <citation type="submission" date="2016-10" db="EMBL/GenBank/DDBJ databases">
        <authorList>
            <person name="de Groot N.N."/>
        </authorList>
    </citation>
    <scope>NUCLEOTIDE SEQUENCE [LARGE SCALE GENOMIC DNA]</scope>
    <source>
        <strain evidence="2 3">CECT 7543</strain>
    </source>
</reference>
<dbReference type="EMBL" id="LT629705">
    <property type="protein sequence ID" value="SDP19897.1"/>
    <property type="molecule type" value="Genomic_DNA"/>
</dbReference>
<protein>
    <submittedName>
        <fullName evidence="2">Uncharacterized protein</fullName>
    </submittedName>
</protein>
<feature type="compositionally biased region" description="Basic and acidic residues" evidence="1">
    <location>
        <begin position="32"/>
        <end position="45"/>
    </location>
</feature>